<protein>
    <submittedName>
        <fullName evidence="1">Uncharacterized protein</fullName>
    </submittedName>
</protein>
<comment type="caution">
    <text evidence="1">The sequence shown here is derived from an EMBL/GenBank/DDBJ whole genome shotgun (WGS) entry which is preliminary data.</text>
</comment>
<evidence type="ECO:0000313" key="2">
    <source>
        <dbReference type="Proteomes" id="UP000295805"/>
    </source>
</evidence>
<gene>
    <name evidence="1" type="ORF">EDD19_105177</name>
</gene>
<organism evidence="1 2">
    <name type="scientific">Dietzia cinnamea</name>
    <dbReference type="NCBI Taxonomy" id="321318"/>
    <lineage>
        <taxon>Bacteria</taxon>
        <taxon>Bacillati</taxon>
        <taxon>Actinomycetota</taxon>
        <taxon>Actinomycetes</taxon>
        <taxon>Mycobacteriales</taxon>
        <taxon>Dietziaceae</taxon>
        <taxon>Dietzia</taxon>
    </lineage>
</organism>
<dbReference type="GeneID" id="89531739"/>
<proteinExistence type="predicted"/>
<name>A0A4R3ZWQ4_9ACTN</name>
<reference evidence="1 2" key="1">
    <citation type="submission" date="2019-03" db="EMBL/GenBank/DDBJ databases">
        <title>Root nodule microbial communities of legume samples collected from USA, Mexico and Botswana.</title>
        <authorList>
            <person name="Hirsch A."/>
        </authorList>
    </citation>
    <scope>NUCLEOTIDE SEQUENCE [LARGE SCALE GENOMIC DNA]</scope>
    <source>
        <strain evidence="1 2">55</strain>
    </source>
</reference>
<dbReference type="Proteomes" id="UP000295805">
    <property type="component" value="Unassembled WGS sequence"/>
</dbReference>
<sequence length="143" mass="13422">MAGQDGGTGAVAVGDAAAAAVVAGTTAAAAQGPLGTAVLAFEQAAVTAEATRVREAGRELAERAVSLSAALEEASAVASAAQAGGVGGLFSGGALAECAALLARRSRALAEETERSADGMARAAGLLTAADEEVAGRVAGAGG</sequence>
<dbReference type="AlphaFoldDB" id="A0A4R3ZWQ4"/>
<dbReference type="RefSeq" id="WP_131885445.1">
    <property type="nucleotide sequence ID" value="NZ_CP143053.1"/>
</dbReference>
<dbReference type="EMBL" id="SMCX01000005">
    <property type="protein sequence ID" value="TCW25119.1"/>
    <property type="molecule type" value="Genomic_DNA"/>
</dbReference>
<accession>A0A4R3ZWQ4</accession>
<evidence type="ECO:0000313" key="1">
    <source>
        <dbReference type="EMBL" id="TCW25119.1"/>
    </source>
</evidence>